<dbReference type="InterPro" id="IPR044855">
    <property type="entry name" value="CoA-Trfase_III_dom3_sf"/>
</dbReference>
<gene>
    <name evidence="1" type="ORF">GBAR_LOCUS8840</name>
</gene>
<proteinExistence type="predicted"/>
<dbReference type="AlphaFoldDB" id="A0AA35RM51"/>
<protein>
    <submittedName>
        <fullName evidence="1">Uncharacterized protein</fullName>
    </submittedName>
</protein>
<organism evidence="1 2">
    <name type="scientific">Geodia barretti</name>
    <name type="common">Barrett's horny sponge</name>
    <dbReference type="NCBI Taxonomy" id="519541"/>
    <lineage>
        <taxon>Eukaryota</taxon>
        <taxon>Metazoa</taxon>
        <taxon>Porifera</taxon>
        <taxon>Demospongiae</taxon>
        <taxon>Heteroscleromorpha</taxon>
        <taxon>Tetractinellida</taxon>
        <taxon>Astrophorina</taxon>
        <taxon>Geodiidae</taxon>
        <taxon>Geodia</taxon>
    </lineage>
</organism>
<dbReference type="SUPFAM" id="SSF89796">
    <property type="entry name" value="CoA-transferase family III (CaiB/BaiF)"/>
    <property type="match status" value="1"/>
</dbReference>
<dbReference type="Gene3D" id="3.40.50.10540">
    <property type="entry name" value="Crotonobetainyl-coa:carnitine coa-transferase, domain 1"/>
    <property type="match status" value="1"/>
</dbReference>
<dbReference type="EMBL" id="CASHTH010001326">
    <property type="protein sequence ID" value="CAI8014090.1"/>
    <property type="molecule type" value="Genomic_DNA"/>
</dbReference>
<evidence type="ECO:0000313" key="2">
    <source>
        <dbReference type="Proteomes" id="UP001174909"/>
    </source>
</evidence>
<dbReference type="Gene3D" id="3.30.1540.10">
    <property type="entry name" value="formyl-coa transferase, domain 3"/>
    <property type="match status" value="1"/>
</dbReference>
<evidence type="ECO:0000313" key="1">
    <source>
        <dbReference type="EMBL" id="CAI8014090.1"/>
    </source>
</evidence>
<dbReference type="Proteomes" id="UP001174909">
    <property type="component" value="Unassembled WGS sequence"/>
</dbReference>
<dbReference type="InterPro" id="IPR023606">
    <property type="entry name" value="CoA-Trfase_III_dom_1_sf"/>
</dbReference>
<keyword evidence="2" id="KW-1185">Reference proteome</keyword>
<comment type="caution">
    <text evidence="1">The sequence shown here is derived from an EMBL/GenBank/DDBJ whole genome shotgun (WGS) entry which is preliminary data.</text>
</comment>
<sequence>MTGKILATLGSIPFVNPQRAEGVAITGGNDPILPTPFHIGETAAASLAAVGLAVSDLWELRTGRRQEIKVDARQATASLRSSQYMAMDGASVARERPSVMGVYPAKNGRWSYLHCNFPNHRGDAAMRVLGVEEDREAFRRAVAQWDAMELEDAIIAANGRQADGGAPLSAWAHTPPQAVRSRFFALAGNREDRR</sequence>
<name>A0AA35RM51_GEOBA</name>
<reference evidence="1" key="1">
    <citation type="submission" date="2023-03" db="EMBL/GenBank/DDBJ databases">
        <authorList>
            <person name="Steffen K."/>
            <person name="Cardenas P."/>
        </authorList>
    </citation>
    <scope>NUCLEOTIDE SEQUENCE</scope>
</reference>
<accession>A0AA35RM51</accession>